<dbReference type="EMBL" id="MBFR01000022">
    <property type="protein sequence ID" value="PVU96897.1"/>
    <property type="molecule type" value="Genomic_DNA"/>
</dbReference>
<dbReference type="InterPro" id="IPR037445">
    <property type="entry name" value="MAGE"/>
</dbReference>
<name>A0A2T9YX39_9FUNG</name>
<proteinExistence type="predicted"/>
<dbReference type="STRING" id="133385.A0A2T9YX39"/>
<keyword evidence="4" id="KW-1185">Reference proteome</keyword>
<evidence type="ECO:0000259" key="2">
    <source>
        <dbReference type="SMART" id="SM01373"/>
    </source>
</evidence>
<feature type="region of interest" description="Disordered" evidence="1">
    <location>
        <begin position="191"/>
        <end position="215"/>
    </location>
</feature>
<dbReference type="InterPro" id="IPR041898">
    <property type="entry name" value="MAGE_WH1"/>
</dbReference>
<accession>A0A2T9YX39</accession>
<dbReference type="Proteomes" id="UP000245383">
    <property type="component" value="Unassembled WGS sequence"/>
</dbReference>
<evidence type="ECO:0000256" key="1">
    <source>
        <dbReference type="SAM" id="MobiDB-lite"/>
    </source>
</evidence>
<organism evidence="3 4">
    <name type="scientific">Smittium simulii</name>
    <dbReference type="NCBI Taxonomy" id="133385"/>
    <lineage>
        <taxon>Eukaryota</taxon>
        <taxon>Fungi</taxon>
        <taxon>Fungi incertae sedis</taxon>
        <taxon>Zoopagomycota</taxon>
        <taxon>Kickxellomycotina</taxon>
        <taxon>Harpellomycetes</taxon>
        <taxon>Harpellales</taxon>
        <taxon>Legeriomycetaceae</taxon>
        <taxon>Smittium</taxon>
    </lineage>
</organism>
<feature type="domain" description="MAGE" evidence="2">
    <location>
        <begin position="17"/>
        <end position="250"/>
    </location>
</feature>
<dbReference type="Gene3D" id="1.10.10.1200">
    <property type="entry name" value="MAGE homology domain, winged helix WH1 motif"/>
    <property type="match status" value="1"/>
</dbReference>
<dbReference type="InterPro" id="IPR002190">
    <property type="entry name" value="MHD_dom"/>
</dbReference>
<dbReference type="GO" id="GO:0005634">
    <property type="term" value="C:nucleus"/>
    <property type="evidence" value="ECO:0007669"/>
    <property type="project" value="TreeGrafter"/>
</dbReference>
<dbReference type="OrthoDB" id="205198at2759"/>
<dbReference type="Pfam" id="PF01454">
    <property type="entry name" value="MAGE"/>
    <property type="match status" value="1"/>
</dbReference>
<dbReference type="PANTHER" id="PTHR11736:SF14">
    <property type="entry name" value="NSE3 HOMOLOG, SMC5-SMC6 COMPLEX COMPONENT"/>
    <property type="match status" value="1"/>
</dbReference>
<reference evidence="3 4" key="1">
    <citation type="journal article" date="2018" name="MBio">
        <title>Comparative Genomics Reveals the Core Gene Toolbox for the Fungus-Insect Symbiosis.</title>
        <authorList>
            <person name="Wang Y."/>
            <person name="Stata M."/>
            <person name="Wang W."/>
            <person name="Stajich J.E."/>
            <person name="White M.M."/>
            <person name="Moncalvo J.M."/>
        </authorList>
    </citation>
    <scope>NUCLEOTIDE SEQUENCE [LARGE SCALE GENOMIC DNA]</scope>
    <source>
        <strain evidence="3 4">SWE-8-4</strain>
    </source>
</reference>
<dbReference type="Gene3D" id="1.10.10.1210">
    <property type="entry name" value="MAGE homology domain, winged helix WH2 motif"/>
    <property type="match status" value="1"/>
</dbReference>
<comment type="caution">
    <text evidence="3">The sequence shown here is derived from an EMBL/GenBank/DDBJ whole genome shotgun (WGS) entry which is preliminary data.</text>
</comment>
<dbReference type="PANTHER" id="PTHR11736">
    <property type="entry name" value="MELANOMA-ASSOCIATED ANTIGEN MAGE ANTIGEN"/>
    <property type="match status" value="1"/>
</dbReference>
<protein>
    <recommendedName>
        <fullName evidence="2">MAGE domain-containing protein</fullName>
    </recommendedName>
</protein>
<evidence type="ECO:0000313" key="3">
    <source>
        <dbReference type="EMBL" id="PVU96897.1"/>
    </source>
</evidence>
<dbReference type="AlphaFoldDB" id="A0A2T9YX39"/>
<evidence type="ECO:0000313" key="4">
    <source>
        <dbReference type="Proteomes" id="UP000245383"/>
    </source>
</evidence>
<gene>
    <name evidence="3" type="ORF">BB561_000904</name>
</gene>
<dbReference type="InterPro" id="IPR041899">
    <property type="entry name" value="MAGE_WH2"/>
</dbReference>
<dbReference type="SMART" id="SM01373">
    <property type="entry name" value="MAGE"/>
    <property type="match status" value="1"/>
</dbReference>
<sequence>MAETELSANANLVVKNLVRAALSHERAKKPLKKEDIRELILKSSASESQKEIFNAAQKELKAVFGCELTELPAKRRLAQSKKNSKKGTASTGKYVLISTIPSEVIHNCPPAYSEDEEKTNGVIAVVLSILFISGGTLSLDSLLNRIEQVGLPKLDIFKNYPENEEVRNLGLELISHMIKLEYLVRSEPASITNTSSRSKTSTRSGFDSSGLNSSSHSNLNLGLGRDGAIDTNMEYLWGPRAFLEYSNTSIAKFIATISDSLYDSAFISNISKSSEIEVSEFLRVDGDDNISSDHNNSYINSTQQED</sequence>